<dbReference type="AlphaFoldDB" id="A0A4R0UJS4"/>
<evidence type="ECO:0000313" key="6">
    <source>
        <dbReference type="Proteomes" id="UP000292932"/>
    </source>
</evidence>
<name>A0A4R0UJS4_BIFLL</name>
<accession>A0A4R0UJS4</accession>
<evidence type="ECO:0000313" key="7">
    <source>
        <dbReference type="Proteomes" id="UP000293701"/>
    </source>
</evidence>
<reference evidence="4" key="2">
    <citation type="submission" date="2019-02" db="EMBL/GenBank/DDBJ databases">
        <authorList>
            <person name="Odamaki T."/>
        </authorList>
    </citation>
    <scope>NUCLEOTIDE SEQUENCE</scope>
    <source>
        <strain evidence="2">MCC10002</strain>
        <strain evidence="3">MCC10043</strain>
        <strain evidence="4">MCC10096</strain>
    </source>
</reference>
<dbReference type="PROSITE" id="PS51257">
    <property type="entry name" value="PROKAR_LIPOPROTEIN"/>
    <property type="match status" value="1"/>
</dbReference>
<evidence type="ECO:0000313" key="3">
    <source>
        <dbReference type="EMBL" id="TCE41317.1"/>
    </source>
</evidence>
<sequence length="109" mass="11648">MRTATRTVERSKAEALGAWAALASCLLATEAAGKSRVSAQHSTDPATGLCIKDGNLLDSTCGSGHMFSYAFGLRYSIYDDVGYSVNEIPDPILGVNSCDSMENWSLHNE</sequence>
<evidence type="ECO:0000313" key="4">
    <source>
        <dbReference type="EMBL" id="TCF32770.1"/>
    </source>
</evidence>
<dbReference type="EMBL" id="SHPM01000018">
    <property type="protein sequence ID" value="TCD74465.1"/>
    <property type="molecule type" value="Genomic_DNA"/>
</dbReference>
<gene>
    <name evidence="1" type="ORF">MCC00316_18570</name>
    <name evidence="2" type="ORF">MCC10002_0972</name>
    <name evidence="3" type="ORF">MCC10043_0829</name>
    <name evidence="4" type="ORF">MCC10096_0883</name>
</gene>
<dbReference type="Proteomes" id="UP000663812">
    <property type="component" value="Unassembled WGS sequence"/>
</dbReference>
<evidence type="ECO:0000313" key="2">
    <source>
        <dbReference type="EMBL" id="TCD74465.1"/>
    </source>
</evidence>
<dbReference type="EMBL" id="BNHC01000018">
    <property type="protein sequence ID" value="GHM73567.1"/>
    <property type="molecule type" value="Genomic_DNA"/>
</dbReference>
<comment type="caution">
    <text evidence="4">The sequence shown here is derived from an EMBL/GenBank/DDBJ whole genome shotgun (WGS) entry which is preliminary data.</text>
</comment>
<dbReference type="EMBL" id="SHSP01000007">
    <property type="protein sequence ID" value="TCF32770.1"/>
    <property type="molecule type" value="Genomic_DNA"/>
</dbReference>
<dbReference type="RefSeq" id="WP_131207490.1">
    <property type="nucleotide sequence ID" value="NZ_BNHC01000018.1"/>
</dbReference>
<proteinExistence type="predicted"/>
<dbReference type="EMBL" id="SHQU01000017">
    <property type="protein sequence ID" value="TCE41317.1"/>
    <property type="molecule type" value="Genomic_DNA"/>
</dbReference>
<dbReference type="Proteomes" id="UP000293701">
    <property type="component" value="Unassembled WGS sequence"/>
</dbReference>
<evidence type="ECO:0000313" key="1">
    <source>
        <dbReference type="EMBL" id="GHM73567.1"/>
    </source>
</evidence>
<evidence type="ECO:0000313" key="5">
    <source>
        <dbReference type="Proteomes" id="UP000292260"/>
    </source>
</evidence>
<dbReference type="Proteomes" id="UP000292932">
    <property type="component" value="Unassembled WGS sequence"/>
</dbReference>
<reference evidence="1" key="3">
    <citation type="journal article" date="2021" name="Appl. Environ. Microbiol.">
        <title>Novel 3-O-alpha-d-Galactosyl-alpha-l-Arabinofuranosidase for the Assimilation of Gum Arabic Arabinogalactan Protein in Bifidobacterium longum subsp. longum.</title>
        <authorList>
            <person name="Sasaki Y."/>
            <person name="Horigome A."/>
            <person name="Odamaki T."/>
            <person name="Xiao J.Z."/>
            <person name="Ishiwata A."/>
            <person name="Ito Y."/>
            <person name="Kitahara K."/>
            <person name="Fujita K."/>
        </authorList>
    </citation>
    <scope>NUCLEOTIDE SEQUENCE</scope>
    <source>
        <strain evidence="1">MCC00316</strain>
    </source>
</reference>
<dbReference type="Proteomes" id="UP000292260">
    <property type="component" value="Unassembled WGS sequence"/>
</dbReference>
<protein>
    <submittedName>
        <fullName evidence="4">Uncharacterized protein</fullName>
    </submittedName>
</protein>
<organism evidence="4 6">
    <name type="scientific">Bifidobacterium longum subsp. longum</name>
    <dbReference type="NCBI Taxonomy" id="1679"/>
    <lineage>
        <taxon>Bacteria</taxon>
        <taxon>Bacillati</taxon>
        <taxon>Actinomycetota</taxon>
        <taxon>Actinomycetes</taxon>
        <taxon>Bifidobacteriales</taxon>
        <taxon>Bifidobacteriaceae</taxon>
        <taxon>Bifidobacterium</taxon>
    </lineage>
</organism>
<reference evidence="5 6" key="1">
    <citation type="journal article" date="2018" name="Sci. Rep.">
        <title>Genomic diversity and distribution of Bifidobacterium longum subsp. longum across the human lifespan.</title>
        <authorList>
            <person name="Odamaki T."/>
            <person name="Bottacini F."/>
            <person name="Kato K."/>
            <person name="Mitsuyama E."/>
            <person name="Yoshida K."/>
            <person name="Horigome A."/>
            <person name="Xiao J.Z."/>
            <person name="van Sinderen D."/>
        </authorList>
    </citation>
    <scope>NUCLEOTIDE SEQUENCE [LARGE SCALE GENOMIC DNA]</scope>
    <source>
        <strain evidence="2 7">MCC10002</strain>
        <strain evidence="3 5">MCC10043</strain>
        <strain evidence="4 6">MCC10096</strain>
    </source>
</reference>